<dbReference type="GO" id="GO:0072331">
    <property type="term" value="P:signal transduction by p53 class mediator"/>
    <property type="evidence" value="ECO:0007669"/>
    <property type="project" value="InterPro"/>
</dbReference>
<reference evidence="5" key="2">
    <citation type="submission" date="2025-08" db="UniProtKB">
        <authorList>
            <consortium name="Ensembl"/>
        </authorList>
    </citation>
    <scope>IDENTIFICATION</scope>
    <source>
        <strain evidence="5">broiler</strain>
    </source>
</reference>
<dbReference type="Ensembl" id="ENSGALT00010053285.1">
    <property type="protein sequence ID" value="ENSGALP00010032113.1"/>
    <property type="gene ID" value="ENSGALG00010021913.1"/>
</dbReference>
<evidence type="ECO:0000256" key="3">
    <source>
        <dbReference type="SAM" id="MobiDB-lite"/>
    </source>
</evidence>
<evidence type="ECO:0000256" key="1">
    <source>
        <dbReference type="ARBA" id="ARBA00006726"/>
    </source>
</evidence>
<proteinExistence type="inferred from homology"/>
<evidence type="ECO:0000259" key="4">
    <source>
        <dbReference type="Pfam" id="PF02234"/>
    </source>
</evidence>
<feature type="region of interest" description="Disordered" evidence="3">
    <location>
        <begin position="171"/>
        <end position="218"/>
    </location>
</feature>
<name>A0A8V0ZFN6_CHICK</name>
<evidence type="ECO:0000313" key="5">
    <source>
        <dbReference type="Ensembl" id="ENSGALP00010032113.1"/>
    </source>
</evidence>
<keyword evidence="6" id="KW-1185">Reference proteome</keyword>
<dbReference type="PANTHER" id="PTHR46778:SF2">
    <property type="entry name" value="CYCLIN-DEPENDENT KINASE INHIBITOR DOMAIN-CONTAINING PROTEIN"/>
    <property type="match status" value="1"/>
</dbReference>
<dbReference type="GO" id="GO:0007346">
    <property type="term" value="P:regulation of mitotic cell cycle"/>
    <property type="evidence" value="ECO:0007669"/>
    <property type="project" value="InterPro"/>
</dbReference>
<gene>
    <name evidence="5" type="primary">LOC101751545</name>
</gene>
<dbReference type="Pfam" id="PF02234">
    <property type="entry name" value="CDI"/>
    <property type="match status" value="1"/>
</dbReference>
<reference evidence="5" key="3">
    <citation type="submission" date="2025-09" db="UniProtKB">
        <authorList>
            <consortium name="Ensembl"/>
        </authorList>
    </citation>
    <scope>IDENTIFICATION</scope>
    <source>
        <strain evidence="5">broiler</strain>
    </source>
</reference>
<accession>A0A8V0ZFN6</accession>
<dbReference type="Gene3D" id="4.10.365.10">
    <property type="entry name" value="p27"/>
    <property type="match status" value="1"/>
</dbReference>
<dbReference type="GO" id="GO:0005634">
    <property type="term" value="C:nucleus"/>
    <property type="evidence" value="ECO:0007669"/>
    <property type="project" value="InterPro"/>
</dbReference>
<dbReference type="InterPro" id="IPR003175">
    <property type="entry name" value="CDI_dom"/>
</dbReference>
<dbReference type="PANTHER" id="PTHR46778">
    <property type="entry name" value="CYCLIN-DEPENDENT KINASE INHIBITOR 1-RELATED"/>
    <property type="match status" value="1"/>
</dbReference>
<dbReference type="Proteomes" id="UP000000539">
    <property type="component" value="Chromosome 1"/>
</dbReference>
<dbReference type="InterPro" id="IPR044898">
    <property type="entry name" value="CDI_dom_sf"/>
</dbReference>
<evidence type="ECO:0000256" key="2">
    <source>
        <dbReference type="ARBA" id="ARBA00023013"/>
    </source>
</evidence>
<dbReference type="FunCoup" id="A0A8V0ZFN6">
    <property type="interactions" value="233"/>
</dbReference>
<protein>
    <recommendedName>
        <fullName evidence="4">Cyclin-dependent kinase inhibitor domain-containing protein</fullName>
    </recommendedName>
</protein>
<comment type="similarity">
    <text evidence="1">Belongs to the CDI family.</text>
</comment>
<dbReference type="AlphaFoldDB" id="A0A8V0ZFN6"/>
<dbReference type="GeneTree" id="ENSGT00940000159918"/>
<organism evidence="5 6">
    <name type="scientific">Gallus gallus</name>
    <name type="common">Chicken</name>
    <dbReference type="NCBI Taxonomy" id="9031"/>
    <lineage>
        <taxon>Eukaryota</taxon>
        <taxon>Metazoa</taxon>
        <taxon>Chordata</taxon>
        <taxon>Craniata</taxon>
        <taxon>Vertebrata</taxon>
        <taxon>Euteleostomi</taxon>
        <taxon>Archelosauria</taxon>
        <taxon>Archosauria</taxon>
        <taxon>Dinosauria</taxon>
        <taxon>Saurischia</taxon>
        <taxon>Theropoda</taxon>
        <taxon>Coelurosauria</taxon>
        <taxon>Aves</taxon>
        <taxon>Neognathae</taxon>
        <taxon>Galloanserae</taxon>
        <taxon>Galliformes</taxon>
        <taxon>Phasianidae</taxon>
        <taxon>Phasianinae</taxon>
        <taxon>Gallus</taxon>
    </lineage>
</organism>
<keyword evidence="2" id="KW-0649">Protein kinase inhibitor</keyword>
<sequence>MHLWFTISEPLGARNKVHKRMQEPICLTGALLLCIITCKTDAQLPPEMRESLLGTLTREQHQGEKMERQLGKIVHTQRNLFGPVDHEQLHWDFQHMLRSNIEVAQQKWNFDFLQDVPMEGFLQWEELGGHEVPAFYHSCVVRESRRPLWHLHQPLCREEKAHQLTLAALVEKPKASKQTGAGKVPEGKKRRQTSLTDYYSGKKRVRTNTQAAAKKPTA</sequence>
<dbReference type="GO" id="GO:0004861">
    <property type="term" value="F:cyclin-dependent protein serine/threonine kinase inhibitor activity"/>
    <property type="evidence" value="ECO:0007669"/>
    <property type="project" value="InterPro"/>
</dbReference>
<reference evidence="5" key="1">
    <citation type="submission" date="2020-11" db="EMBL/GenBank/DDBJ databases">
        <title>Gallus gallus (Chicken) genome, bGalGal1, GRCg7b, maternal haplotype autosomes + Z &amp; W.</title>
        <authorList>
            <person name="Warren W."/>
            <person name="Formenti G."/>
            <person name="Fedrigo O."/>
            <person name="Haase B."/>
            <person name="Mountcastle J."/>
            <person name="Balacco J."/>
            <person name="Tracey A."/>
            <person name="Schneider V."/>
            <person name="Okimoto R."/>
            <person name="Cheng H."/>
            <person name="Hawken R."/>
            <person name="Howe K."/>
            <person name="Jarvis E.D."/>
        </authorList>
    </citation>
    <scope>NUCLEOTIDE SEQUENCE [LARGE SCALE GENOMIC DNA]</scope>
    <source>
        <strain evidence="5">Broiler</strain>
    </source>
</reference>
<dbReference type="InterPro" id="IPR029841">
    <property type="entry name" value="CDKN1A"/>
</dbReference>
<feature type="domain" description="Cyclin-dependent kinase inhibitor" evidence="4">
    <location>
        <begin position="79"/>
        <end position="127"/>
    </location>
</feature>
<evidence type="ECO:0000313" key="6">
    <source>
        <dbReference type="Proteomes" id="UP000000539"/>
    </source>
</evidence>